<gene>
    <name evidence="1" type="ORF">DICPUDRAFT_85583</name>
</gene>
<dbReference type="RefSeq" id="XP_003295161.1">
    <property type="nucleotide sequence ID" value="XM_003295113.1"/>
</dbReference>
<evidence type="ECO:0000313" key="2">
    <source>
        <dbReference type="Proteomes" id="UP000001064"/>
    </source>
</evidence>
<dbReference type="EMBL" id="GL871685">
    <property type="protein sequence ID" value="EGC28312.1"/>
    <property type="molecule type" value="Genomic_DNA"/>
</dbReference>
<dbReference type="InterPro" id="IPR036716">
    <property type="entry name" value="Pest_crys_N_sf"/>
</dbReference>
<keyword evidence="2" id="KW-1185">Reference proteome</keyword>
<dbReference type="PANTHER" id="PTHR38082:SF2">
    <property type="entry name" value="PESTICIDAL CRYSTAL PROTEIN N-TERMINAL DOMAIN-CONTAINING PROTEIN"/>
    <property type="match status" value="1"/>
</dbReference>
<dbReference type="FunCoup" id="F1A667">
    <property type="interactions" value="937"/>
</dbReference>
<accession>F1A667</accession>
<dbReference type="PANTHER" id="PTHR38082">
    <property type="entry name" value="ENDOTOXIN_N DOMAIN-CONTAINING PROTEIN"/>
    <property type="match status" value="1"/>
</dbReference>
<dbReference type="AlphaFoldDB" id="F1A667"/>
<feature type="non-terminal residue" evidence="1">
    <location>
        <position position="1"/>
    </location>
</feature>
<dbReference type="OrthoDB" id="10555331at2759"/>
<dbReference type="Gene3D" id="1.20.190.10">
    <property type="entry name" value="Pesticidal crystal protein, N-terminal domain"/>
    <property type="match status" value="1"/>
</dbReference>
<dbReference type="eggNOG" id="ENOG502RDI5">
    <property type="taxonomic scope" value="Eukaryota"/>
</dbReference>
<name>F1A667_DICPU</name>
<protein>
    <submittedName>
        <fullName evidence="1">Uncharacterized protein</fullName>
    </submittedName>
</protein>
<dbReference type="VEuPathDB" id="AmoebaDB:DICPUDRAFT_85583"/>
<proteinExistence type="predicted"/>
<evidence type="ECO:0000313" key="1">
    <source>
        <dbReference type="EMBL" id="EGC28312.1"/>
    </source>
</evidence>
<dbReference type="KEGG" id="dpp:DICPUDRAFT_85583"/>
<organism evidence="1 2">
    <name type="scientific">Dictyostelium purpureum</name>
    <name type="common">Slime mold</name>
    <dbReference type="NCBI Taxonomy" id="5786"/>
    <lineage>
        <taxon>Eukaryota</taxon>
        <taxon>Amoebozoa</taxon>
        <taxon>Evosea</taxon>
        <taxon>Eumycetozoa</taxon>
        <taxon>Dictyostelia</taxon>
        <taxon>Dictyosteliales</taxon>
        <taxon>Dictyosteliaceae</taxon>
        <taxon>Dictyostelium</taxon>
    </lineage>
</organism>
<reference evidence="2" key="1">
    <citation type="journal article" date="2011" name="Genome Biol.">
        <title>Comparative genomics of the social amoebae Dictyostelium discoideum and Dictyostelium purpureum.</title>
        <authorList>
            <consortium name="US DOE Joint Genome Institute (JGI-PGF)"/>
            <person name="Sucgang R."/>
            <person name="Kuo A."/>
            <person name="Tian X."/>
            <person name="Salerno W."/>
            <person name="Parikh A."/>
            <person name="Feasley C.L."/>
            <person name="Dalin E."/>
            <person name="Tu H."/>
            <person name="Huang E."/>
            <person name="Barry K."/>
            <person name="Lindquist E."/>
            <person name="Shapiro H."/>
            <person name="Bruce D."/>
            <person name="Schmutz J."/>
            <person name="Salamov A."/>
            <person name="Fey P."/>
            <person name="Gaudet P."/>
            <person name="Anjard C."/>
            <person name="Babu M.M."/>
            <person name="Basu S."/>
            <person name="Bushmanova Y."/>
            <person name="van der Wel H."/>
            <person name="Katoh-Kurasawa M."/>
            <person name="Dinh C."/>
            <person name="Coutinho P.M."/>
            <person name="Saito T."/>
            <person name="Elias M."/>
            <person name="Schaap P."/>
            <person name="Kay R.R."/>
            <person name="Henrissat B."/>
            <person name="Eichinger L."/>
            <person name="Rivero F."/>
            <person name="Putnam N.H."/>
            <person name="West C.M."/>
            <person name="Loomis W.F."/>
            <person name="Chisholm R.L."/>
            <person name="Shaulsky G."/>
            <person name="Strassmann J.E."/>
            <person name="Queller D.C."/>
            <person name="Kuspa A."/>
            <person name="Grigoriev I.V."/>
        </authorList>
    </citation>
    <scope>NUCLEOTIDE SEQUENCE [LARGE SCALE GENOMIC DNA]</scope>
    <source>
        <strain evidence="2">QSDP1</strain>
    </source>
</reference>
<dbReference type="GO" id="GO:0090729">
    <property type="term" value="F:toxin activity"/>
    <property type="evidence" value="ECO:0007669"/>
    <property type="project" value="InterPro"/>
</dbReference>
<dbReference type="GeneID" id="10511192"/>
<dbReference type="Proteomes" id="UP000001064">
    <property type="component" value="Unassembled WGS sequence"/>
</dbReference>
<sequence>MNTINNNNVLNNNNKSEGFPNNSLVFEQLGYPNNAFDPFSMVYGPQRTFQDINNDMTYVLNCIANLRPLIEGFYTIFFEKPKDTKITKEQLENIIDEMLGENNKCSNVWKKNCNELMMEVYKCSNELKEFILKDKQTYLECDKKKTMNLRNILTENVNIMEKKIQELLIFFSSLEYIEYNINIYYECMLIYISFIKNIDLLWEVYDVDPIYISGSKKNEVRDISSFRERLHLFISSFIKDVGRTSNRTKLHPVWHEMHKILTFDLILYPQRLEIYSGLNIDIDQS</sequence>
<dbReference type="InParanoid" id="F1A667"/>